<dbReference type="PANTHER" id="PTHR22916:SF3">
    <property type="entry name" value="UDP-GLCNAC:BETAGAL BETA-1,3-N-ACETYLGLUCOSAMINYLTRANSFERASE-LIKE PROTEIN 1"/>
    <property type="match status" value="1"/>
</dbReference>
<organism evidence="2 3">
    <name type="scientific">Geobacter metallireducens (strain ATCC 53774 / DSM 7210 / GS-15)</name>
    <dbReference type="NCBI Taxonomy" id="269799"/>
    <lineage>
        <taxon>Bacteria</taxon>
        <taxon>Pseudomonadati</taxon>
        <taxon>Thermodesulfobacteriota</taxon>
        <taxon>Desulfuromonadia</taxon>
        <taxon>Geobacterales</taxon>
        <taxon>Geobacteraceae</taxon>
        <taxon>Geobacter</taxon>
    </lineage>
</organism>
<dbReference type="CDD" id="cd04196">
    <property type="entry name" value="GT_2_like_d"/>
    <property type="match status" value="1"/>
</dbReference>
<dbReference type="CAZy" id="GT2">
    <property type="family name" value="Glycosyltransferase Family 2"/>
</dbReference>
<dbReference type="Gene3D" id="3.90.550.10">
    <property type="entry name" value="Spore Coat Polysaccharide Biosynthesis Protein SpsA, Chain A"/>
    <property type="match status" value="1"/>
</dbReference>
<dbReference type="AlphaFoldDB" id="Q39TL9"/>
<reference evidence="2 3" key="1">
    <citation type="submission" date="2005-10" db="EMBL/GenBank/DDBJ databases">
        <title>Complete sequence of Geobacter metallireducens GS-15.</title>
        <authorList>
            <consortium name="US DOE Joint Genome Institute"/>
            <person name="Copeland A."/>
            <person name="Lucas S."/>
            <person name="Lapidus A."/>
            <person name="Barry K."/>
            <person name="Detter J.C."/>
            <person name="Glavina T."/>
            <person name="Hammon N."/>
            <person name="Israni S."/>
            <person name="Pitluck S."/>
            <person name="Di Bartolo G."/>
            <person name="Chain P."/>
            <person name="Schmutz J."/>
            <person name="Larimer F."/>
            <person name="Land M."/>
            <person name="Kyrpides N."/>
            <person name="Ivanova N."/>
            <person name="Richardson P."/>
        </authorList>
    </citation>
    <scope>NUCLEOTIDE SEQUENCE [LARGE SCALE GENOMIC DNA]</scope>
    <source>
        <strain evidence="3">ATCC 53774 / DSM 7210 / GS-15</strain>
    </source>
</reference>
<feature type="domain" description="Glycosyltransferase 2-like" evidence="1">
    <location>
        <begin position="8"/>
        <end position="180"/>
    </location>
</feature>
<keyword evidence="2" id="KW-0808">Transferase</keyword>
<evidence type="ECO:0000313" key="2">
    <source>
        <dbReference type="EMBL" id="ABB32405.1"/>
    </source>
</evidence>
<keyword evidence="3" id="KW-1185">Reference proteome</keyword>
<evidence type="ECO:0000313" key="3">
    <source>
        <dbReference type="Proteomes" id="UP000007073"/>
    </source>
</evidence>
<evidence type="ECO:0000259" key="1">
    <source>
        <dbReference type="Pfam" id="PF00535"/>
    </source>
</evidence>
<dbReference type="InterPro" id="IPR001173">
    <property type="entry name" value="Glyco_trans_2-like"/>
</dbReference>
<dbReference type="EMBL" id="CP000148">
    <property type="protein sequence ID" value="ABB32405.1"/>
    <property type="molecule type" value="Genomic_DNA"/>
</dbReference>
<sequence>MSAMLKLSVAICTYNGERFLREQLDSIARQTRLPDELILCDDGSSDRTLQIIDNFASSAPFEVKSSRNVSNIGSTKNFERAIGLCDGDIIALSDQDDVWHRDKLEVIERAFLDAPLTGAVFTNGAVVGDDLSPLGYTLWDTFRFKKKQQSCFKKGRALEVLLNHDVVTGATMAFRSALRDIVVPIPVEWVHDAWIALLTSIYSKIDFIDKNLIDYRQHSNQQIGSVKKNFTDHKNVAQSITDYYAQISKYEMLLDHIRCLNQVPNDYAIGKLHDKIEHMEVRNSICTSPKIIKTVEATCELLNRRYHNYSNGYFSFCKDIFWGD</sequence>
<accession>Q39TL9</accession>
<dbReference type="GO" id="GO:0016758">
    <property type="term" value="F:hexosyltransferase activity"/>
    <property type="evidence" value="ECO:0007669"/>
    <property type="project" value="UniProtKB-ARBA"/>
</dbReference>
<protein>
    <submittedName>
        <fullName evidence="2">Glycosyltransferase</fullName>
    </submittedName>
</protein>
<dbReference type="KEGG" id="gme:Gmet_2176"/>
<dbReference type="HOGENOM" id="CLU_025996_2_0_7"/>
<gene>
    <name evidence="2" type="ordered locus">Gmet_2176</name>
</gene>
<proteinExistence type="predicted"/>
<dbReference type="PANTHER" id="PTHR22916">
    <property type="entry name" value="GLYCOSYLTRANSFERASE"/>
    <property type="match status" value="1"/>
</dbReference>
<dbReference type="SUPFAM" id="SSF53448">
    <property type="entry name" value="Nucleotide-diphospho-sugar transferases"/>
    <property type="match status" value="1"/>
</dbReference>
<dbReference type="Pfam" id="PF00535">
    <property type="entry name" value="Glycos_transf_2"/>
    <property type="match status" value="1"/>
</dbReference>
<name>Q39TL9_GEOMG</name>
<reference evidence="2 3" key="2">
    <citation type="journal article" date="2009" name="BMC Microbiol.">
        <title>The genome sequence of Geobacter metallireducens: features of metabolism, physiology and regulation common and dissimilar to Geobacter sulfurreducens.</title>
        <authorList>
            <person name="Aklujkar M."/>
            <person name="Krushkal J."/>
            <person name="DiBartolo G."/>
            <person name="Lapidus A."/>
            <person name="Land M.L."/>
            <person name="Lovley D.R."/>
        </authorList>
    </citation>
    <scope>NUCLEOTIDE SEQUENCE [LARGE SCALE GENOMIC DNA]</scope>
    <source>
        <strain evidence="3">ATCC 53774 / DSM 7210 / GS-15</strain>
    </source>
</reference>
<dbReference type="Proteomes" id="UP000007073">
    <property type="component" value="Chromosome"/>
</dbReference>
<dbReference type="InterPro" id="IPR029044">
    <property type="entry name" value="Nucleotide-diphossugar_trans"/>
</dbReference>
<dbReference type="eggNOG" id="COG0463">
    <property type="taxonomic scope" value="Bacteria"/>
</dbReference>
<dbReference type="STRING" id="269799.Gmet_2176"/>